<dbReference type="PANTHER" id="PTHR47705">
    <property type="entry name" value="AGAP000321-PA"/>
    <property type="match status" value="1"/>
</dbReference>
<dbReference type="GO" id="GO:0009116">
    <property type="term" value="P:nucleoside metabolic process"/>
    <property type="evidence" value="ECO:0007669"/>
    <property type="project" value="InterPro"/>
</dbReference>
<accession>A0AAW2HL46</accession>
<dbReference type="PANTHER" id="PTHR47705:SF1">
    <property type="entry name" value="PNP_UDP_1 DOMAIN-CONTAINING PROTEIN"/>
    <property type="match status" value="1"/>
</dbReference>
<comment type="caution">
    <text evidence="2">The sequence shown here is derived from an EMBL/GenBank/DDBJ whole genome shotgun (WGS) entry which is preliminary data.</text>
</comment>
<name>A0AAW2HL46_9NEOP</name>
<feature type="domain" description="Winged helix-turn-helix" evidence="1">
    <location>
        <begin position="165"/>
        <end position="230"/>
    </location>
</feature>
<evidence type="ECO:0000313" key="2">
    <source>
        <dbReference type="EMBL" id="KAL0270540.1"/>
    </source>
</evidence>
<protein>
    <recommendedName>
        <fullName evidence="1">Winged helix-turn-helix domain-containing protein</fullName>
    </recommendedName>
</protein>
<dbReference type="EMBL" id="JARGDH010000004">
    <property type="protein sequence ID" value="KAL0270540.1"/>
    <property type="molecule type" value="Genomic_DNA"/>
</dbReference>
<gene>
    <name evidence="2" type="ORF">PYX00_007920</name>
</gene>
<sequence length="581" mass="65083">MESKEQIVMTPKGKTSNSTTLWIERKVVDDMTPGDKVHVAGGDHRGIIINKETVEDKIQVPANLSLEFRVFLVNSQTGTHTKESRILRFWFRQIICTDAEQAALAQEFFRELVTPQQFPRDYVGFIKKIMKLLQHGYQGIIRIEIVLTELPATDLPERPPSADDSSSDKHVELTETKLLEVVESYYPNPITVQDLSKEYEWDEQEITKVMTDLQNKGAVKSMPHGAYTRVTQNDTEIKVVKQMPKMMSSKQPTIAIITAQFTEKLAVDAMIDNKETFVRYTTIGSDKQGSRSRFGESNVYTLGNIGDHQVVCTKLPSVGHTREAMTAAGSTTTRLLGTFQKVEHVFLVGVGGGVPHFTDFNRHVRLGDVVISHSPANSKSSYIFCEGASEITPGKFSFETKSYAPNDTILQEIAGQIKIRSEDENCDGLWMEYVNQGMKYLSTATDHEFKRPSSQSDKLYMAIGEKDLIEVAHPIPQDNATKRFEGKPRIHLGAIGAGREISRNDQIRQQFSQQYNVSAFDSEFGAVIESIIGNCRDSFVCIRGISDYKDGTRKSEWQPYAALIAASVTKAIISALDPVYL</sequence>
<organism evidence="2">
    <name type="scientific">Menopon gallinae</name>
    <name type="common">poultry shaft louse</name>
    <dbReference type="NCBI Taxonomy" id="328185"/>
    <lineage>
        <taxon>Eukaryota</taxon>
        <taxon>Metazoa</taxon>
        <taxon>Ecdysozoa</taxon>
        <taxon>Arthropoda</taxon>
        <taxon>Hexapoda</taxon>
        <taxon>Insecta</taxon>
        <taxon>Pterygota</taxon>
        <taxon>Neoptera</taxon>
        <taxon>Paraneoptera</taxon>
        <taxon>Psocodea</taxon>
        <taxon>Troctomorpha</taxon>
        <taxon>Phthiraptera</taxon>
        <taxon>Amblycera</taxon>
        <taxon>Menoponidae</taxon>
        <taxon>Menopon</taxon>
    </lineage>
</organism>
<dbReference type="InterPro" id="IPR035994">
    <property type="entry name" value="Nucleoside_phosphorylase_sf"/>
</dbReference>
<dbReference type="Gene3D" id="3.40.50.1580">
    <property type="entry name" value="Nucleoside phosphorylase domain"/>
    <property type="match status" value="1"/>
</dbReference>
<dbReference type="GO" id="GO:0003824">
    <property type="term" value="F:catalytic activity"/>
    <property type="evidence" value="ECO:0007669"/>
    <property type="project" value="InterPro"/>
</dbReference>
<dbReference type="InterPro" id="IPR055121">
    <property type="entry name" value="HTH_69"/>
</dbReference>
<dbReference type="SUPFAM" id="SSF53167">
    <property type="entry name" value="Purine and uridine phosphorylases"/>
    <property type="match status" value="1"/>
</dbReference>
<dbReference type="AlphaFoldDB" id="A0AAW2HL46"/>
<reference evidence="2" key="1">
    <citation type="journal article" date="2024" name="Gigascience">
        <title>Chromosome-level genome of the poultry shaft louse Menopon gallinae provides insight into the host-switching and adaptive evolution of parasitic lice.</title>
        <authorList>
            <person name="Xu Y."/>
            <person name="Ma L."/>
            <person name="Liu S."/>
            <person name="Liang Y."/>
            <person name="Liu Q."/>
            <person name="He Z."/>
            <person name="Tian L."/>
            <person name="Duan Y."/>
            <person name="Cai W."/>
            <person name="Li H."/>
            <person name="Song F."/>
        </authorList>
    </citation>
    <scope>NUCLEOTIDE SEQUENCE</scope>
    <source>
        <strain evidence="2">Cailab_2023a</strain>
    </source>
</reference>
<evidence type="ECO:0000259" key="1">
    <source>
        <dbReference type="Pfam" id="PF22979"/>
    </source>
</evidence>
<proteinExistence type="predicted"/>
<dbReference type="Pfam" id="PF22979">
    <property type="entry name" value="HTH_69"/>
    <property type="match status" value="1"/>
</dbReference>